<dbReference type="RefSeq" id="WP_207729390.1">
    <property type="nucleotide sequence ID" value="NZ_JACSQZ010000005.1"/>
</dbReference>
<name>A0ABR8Q0N9_9CLOT</name>
<proteinExistence type="predicted"/>
<evidence type="ECO:0000313" key="1">
    <source>
        <dbReference type="EMBL" id="MBD7913984.1"/>
    </source>
</evidence>
<feature type="non-terminal residue" evidence="1">
    <location>
        <position position="125"/>
    </location>
</feature>
<reference evidence="1 2" key="1">
    <citation type="submission" date="2020-08" db="EMBL/GenBank/DDBJ databases">
        <title>A Genomic Blueprint of the Chicken Gut Microbiome.</title>
        <authorList>
            <person name="Gilroy R."/>
            <person name="Ravi A."/>
            <person name="Getino M."/>
            <person name="Pursley I."/>
            <person name="Horton D.L."/>
            <person name="Alikhan N.-F."/>
            <person name="Baker D."/>
            <person name="Gharbi K."/>
            <person name="Hall N."/>
            <person name="Watson M."/>
            <person name="Adriaenssens E.M."/>
            <person name="Foster-Nyarko E."/>
            <person name="Jarju S."/>
            <person name="Secka A."/>
            <person name="Antonio M."/>
            <person name="Oren A."/>
            <person name="Chaudhuri R."/>
            <person name="La Ragione R.M."/>
            <person name="Hildebrand F."/>
            <person name="Pallen M.J."/>
        </authorList>
    </citation>
    <scope>NUCLEOTIDE SEQUENCE [LARGE SCALE GENOMIC DNA]</scope>
    <source>
        <strain evidence="1 2">Sa3CUN1</strain>
    </source>
</reference>
<dbReference type="EMBL" id="JACSQZ010000005">
    <property type="protein sequence ID" value="MBD7913984.1"/>
    <property type="molecule type" value="Genomic_DNA"/>
</dbReference>
<comment type="caution">
    <text evidence="1">The sequence shown here is derived from an EMBL/GenBank/DDBJ whole genome shotgun (WGS) entry which is preliminary data.</text>
</comment>
<evidence type="ECO:0000313" key="2">
    <source>
        <dbReference type="Proteomes" id="UP000640335"/>
    </source>
</evidence>
<organism evidence="1 2">
    <name type="scientific">Clostridium gallinarum</name>
    <dbReference type="NCBI Taxonomy" id="2762246"/>
    <lineage>
        <taxon>Bacteria</taxon>
        <taxon>Bacillati</taxon>
        <taxon>Bacillota</taxon>
        <taxon>Clostridia</taxon>
        <taxon>Eubacteriales</taxon>
        <taxon>Clostridiaceae</taxon>
        <taxon>Clostridium</taxon>
    </lineage>
</organism>
<keyword evidence="2" id="KW-1185">Reference proteome</keyword>
<accession>A0ABR8Q0N9</accession>
<protein>
    <submittedName>
        <fullName evidence="1">Uncharacterized protein</fullName>
    </submittedName>
</protein>
<sequence length="125" mass="15213">MKDFNVITEFKNGINSKSIEMYIYKMKVRDFEKRHNENYDVVKELITLNNNSTIVFYEQYIASFKEIEKWGREQYINVEKRPIKLESNEKKILERLLLKEIKDNIDNKKYKAVRDSIYINKSVYN</sequence>
<gene>
    <name evidence="1" type="ORF">H9660_02385</name>
</gene>
<dbReference type="Proteomes" id="UP000640335">
    <property type="component" value="Unassembled WGS sequence"/>
</dbReference>